<sequence>MNNETEFQGEAEQEMIRVLERLLAEDVPITARAVARLHPTLKAASSITRNTARSALLAKFQARQAEFRRWRSRTTKLSASDSAAKLAAKDSQISELEANLQLLTASHVAMLRAVGELGGFAKWAHFYESYAAVRNKLEAIGESVNRRSTS</sequence>
<reference evidence="1 2" key="1">
    <citation type="submission" date="2019-12" db="EMBL/GenBank/DDBJ databases">
        <title>Novel species isolated from a subtropical stream in China.</title>
        <authorList>
            <person name="Lu H."/>
        </authorList>
    </citation>
    <scope>NUCLEOTIDE SEQUENCE [LARGE SCALE GENOMIC DNA]</scope>
    <source>
        <strain evidence="1 2">FT107W</strain>
    </source>
</reference>
<dbReference type="AlphaFoldDB" id="A0A845HGM2"/>
<accession>A0A845HGM2</accession>
<protein>
    <submittedName>
        <fullName evidence="1">Uncharacterized protein</fullName>
    </submittedName>
</protein>
<gene>
    <name evidence="1" type="ORF">GTP81_08265</name>
</gene>
<dbReference type="Proteomes" id="UP000484875">
    <property type="component" value="Unassembled WGS sequence"/>
</dbReference>
<keyword evidence="2" id="KW-1185">Reference proteome</keyword>
<dbReference type="RefSeq" id="WP_161089433.1">
    <property type="nucleotide sequence ID" value="NZ_WWCV01000011.1"/>
</dbReference>
<dbReference type="EMBL" id="WWCV01000011">
    <property type="protein sequence ID" value="MYN16745.1"/>
    <property type="molecule type" value="Genomic_DNA"/>
</dbReference>
<evidence type="ECO:0000313" key="1">
    <source>
        <dbReference type="EMBL" id="MYN16745.1"/>
    </source>
</evidence>
<comment type="caution">
    <text evidence="1">The sequence shown here is derived from an EMBL/GenBank/DDBJ whole genome shotgun (WGS) entry which is preliminary data.</text>
</comment>
<evidence type="ECO:0000313" key="2">
    <source>
        <dbReference type="Proteomes" id="UP000484875"/>
    </source>
</evidence>
<organism evidence="1 2">
    <name type="scientific">Duganella vulcania</name>
    <dbReference type="NCBI Taxonomy" id="2692166"/>
    <lineage>
        <taxon>Bacteria</taxon>
        <taxon>Pseudomonadati</taxon>
        <taxon>Pseudomonadota</taxon>
        <taxon>Betaproteobacteria</taxon>
        <taxon>Burkholderiales</taxon>
        <taxon>Oxalobacteraceae</taxon>
        <taxon>Telluria group</taxon>
        <taxon>Duganella</taxon>
    </lineage>
</organism>
<proteinExistence type="predicted"/>
<name>A0A845HGM2_9BURK</name>